<accession>A0A838B772</accession>
<protein>
    <submittedName>
        <fullName evidence="2">Uncharacterized protein</fullName>
    </submittedName>
</protein>
<keyword evidence="1" id="KW-0175">Coiled coil</keyword>
<dbReference type="RefSeq" id="WP_181058648.1">
    <property type="nucleotide sequence ID" value="NZ_JACDTY010000007.1"/>
</dbReference>
<dbReference type="AlphaFoldDB" id="A0A838B772"/>
<evidence type="ECO:0000256" key="1">
    <source>
        <dbReference type="SAM" id="Coils"/>
    </source>
</evidence>
<sequence>MSMLSAIPYVGPIADFATSRFGLPLVVAGGIVLFYEGVPIGPVRDIPWVGPMVAGLVDGRVDREREAALVGFVSQARLDAAEAKNAEIERQLAAGRKAAALYAEMLAEAQAKNRAEDEETARRNAEYEAQIAAQGRSYRLNQSDRDFVRQP</sequence>
<feature type="coiled-coil region" evidence="1">
    <location>
        <begin position="78"/>
        <end position="128"/>
    </location>
</feature>
<organism evidence="2 3">
    <name type="scientific">Mesorhizobium neociceri</name>
    <dbReference type="NCBI Taxonomy" id="1307853"/>
    <lineage>
        <taxon>Bacteria</taxon>
        <taxon>Pseudomonadati</taxon>
        <taxon>Pseudomonadota</taxon>
        <taxon>Alphaproteobacteria</taxon>
        <taxon>Hyphomicrobiales</taxon>
        <taxon>Phyllobacteriaceae</taxon>
        <taxon>Mesorhizobium</taxon>
    </lineage>
</organism>
<dbReference type="Proteomes" id="UP000558284">
    <property type="component" value="Unassembled WGS sequence"/>
</dbReference>
<comment type="caution">
    <text evidence="2">The sequence shown here is derived from an EMBL/GenBank/DDBJ whole genome shotgun (WGS) entry which is preliminary data.</text>
</comment>
<proteinExistence type="predicted"/>
<name>A0A838B772_9HYPH</name>
<gene>
    <name evidence="2" type="ORF">H0241_16085</name>
</gene>
<evidence type="ECO:0000313" key="3">
    <source>
        <dbReference type="Proteomes" id="UP000558284"/>
    </source>
</evidence>
<evidence type="ECO:0000313" key="2">
    <source>
        <dbReference type="EMBL" id="MBA1141769.1"/>
    </source>
</evidence>
<reference evidence="2 3" key="1">
    <citation type="submission" date="2020-07" db="EMBL/GenBank/DDBJ databases">
        <title>Definition of the novel symbiovar canariense within Mesorhizobium novociceri, a new species of genus Mesorhizobium nodulating Cicer canariense in the Caldera de Taburiente National Park (La Palma, Canary Islands).</title>
        <authorList>
            <person name="Leon-Barrios M."/>
            <person name="Perez-Yepez J."/>
            <person name="Flores-Felix J.D."/>
            <person name="Ramirez-Baena M.H."/>
            <person name="Pulido-Suarez L."/>
            <person name="Igual J.M."/>
            <person name="Velazquez E."/>
            <person name="Peix A."/>
        </authorList>
    </citation>
    <scope>NUCLEOTIDE SEQUENCE [LARGE SCALE GENOMIC DNA]</scope>
    <source>
        <strain evidence="2 3">CCANP35</strain>
    </source>
</reference>
<dbReference type="EMBL" id="JACDTY010000007">
    <property type="protein sequence ID" value="MBA1141769.1"/>
    <property type="molecule type" value="Genomic_DNA"/>
</dbReference>
<keyword evidence="3" id="KW-1185">Reference proteome</keyword>